<accession>A0A401HQJ1</accession>
<dbReference type="EMBL" id="BFAX01000003">
    <property type="protein sequence ID" value="GBF36537.1"/>
    <property type="molecule type" value="Genomic_DNA"/>
</dbReference>
<evidence type="ECO:0000256" key="2">
    <source>
        <dbReference type="ARBA" id="ARBA00023015"/>
    </source>
</evidence>
<evidence type="ECO:0000259" key="5">
    <source>
        <dbReference type="PROSITE" id="PS50944"/>
    </source>
</evidence>
<protein>
    <submittedName>
        <fullName evidence="6">DtxR family transcriptional regulator, Mn-dependent transcriptional regulator</fullName>
    </submittedName>
</protein>
<evidence type="ECO:0000256" key="3">
    <source>
        <dbReference type="ARBA" id="ARBA00023125"/>
    </source>
</evidence>
<dbReference type="InterPro" id="IPR022689">
    <property type="entry name" value="Iron_dep_repressor"/>
</dbReference>
<dbReference type="PANTHER" id="PTHR33238:SF7">
    <property type="entry name" value="IRON-DEPENDENT TRANSCRIPTIONAL REGULATOR"/>
    <property type="match status" value="1"/>
</dbReference>
<reference evidence="6 7" key="1">
    <citation type="journal article" date="2019" name="Int. J. Syst. Evol. Microbiol.">
        <title>Methanofervidicoccus abyssi gen. nov., sp. nov., a hydrogenotrophic methanogen, isolated from a hydrothermal vent chimney in the Mid-Cayman Spreading Center, the Caribbean Sea.</title>
        <authorList>
            <person name="Sakai S."/>
            <person name="Takaki Y."/>
            <person name="Miyazaki M."/>
            <person name="Ogawara M."/>
            <person name="Yanagawa K."/>
            <person name="Miyazaki J."/>
            <person name="Takai K."/>
        </authorList>
    </citation>
    <scope>NUCLEOTIDE SEQUENCE [LARGE SCALE GENOMIC DNA]</scope>
    <source>
        <strain evidence="6 7">HHB</strain>
    </source>
</reference>
<dbReference type="Gene3D" id="1.10.60.10">
    <property type="entry name" value="Iron dependent repressor, metal binding and dimerisation domain"/>
    <property type="match status" value="1"/>
</dbReference>
<evidence type="ECO:0000256" key="4">
    <source>
        <dbReference type="ARBA" id="ARBA00023163"/>
    </source>
</evidence>
<keyword evidence="3" id="KW-0238">DNA-binding</keyword>
<dbReference type="SUPFAM" id="SSF47979">
    <property type="entry name" value="Iron-dependent repressor protein, dimerization domain"/>
    <property type="match status" value="1"/>
</dbReference>
<dbReference type="Pfam" id="PF02742">
    <property type="entry name" value="Fe_dep_repr_C"/>
    <property type="match status" value="1"/>
</dbReference>
<dbReference type="Gene3D" id="1.10.10.10">
    <property type="entry name" value="Winged helix-like DNA-binding domain superfamily/Winged helix DNA-binding domain"/>
    <property type="match status" value="1"/>
</dbReference>
<dbReference type="Pfam" id="PF01325">
    <property type="entry name" value="Fe_dep_repress"/>
    <property type="match status" value="1"/>
</dbReference>
<dbReference type="AlphaFoldDB" id="A0A401HQJ1"/>
<dbReference type="InterPro" id="IPR050536">
    <property type="entry name" value="DtxR_MntR_Metal-Reg"/>
</dbReference>
<dbReference type="InterPro" id="IPR022687">
    <property type="entry name" value="HTH_DTXR"/>
</dbReference>
<comment type="caution">
    <text evidence="6">The sequence shown here is derived from an EMBL/GenBank/DDBJ whole genome shotgun (WGS) entry which is preliminary data.</text>
</comment>
<dbReference type="GO" id="GO:0003700">
    <property type="term" value="F:DNA-binding transcription factor activity"/>
    <property type="evidence" value="ECO:0007669"/>
    <property type="project" value="InterPro"/>
</dbReference>
<dbReference type="PROSITE" id="PS50944">
    <property type="entry name" value="HTH_DTXR"/>
    <property type="match status" value="1"/>
</dbReference>
<sequence>MSESIENFLEKVYLFTKDKNRPIKTTELAKLLNIKPPAVTNMAKKLHKLGYVEYEPYIGIRLTEKGIKKAKVIIDKHNIIEAFLVECLGLEKEVAYREACKLEHAMSDRVFRRFKEFVEDCIKCKKS</sequence>
<dbReference type="SUPFAM" id="SSF46785">
    <property type="entry name" value="Winged helix' DNA-binding domain"/>
    <property type="match status" value="1"/>
</dbReference>
<dbReference type="SMART" id="SM00347">
    <property type="entry name" value="HTH_MARR"/>
    <property type="match status" value="1"/>
</dbReference>
<evidence type="ECO:0000313" key="7">
    <source>
        <dbReference type="Proteomes" id="UP000290527"/>
    </source>
</evidence>
<keyword evidence="2" id="KW-0805">Transcription regulation</keyword>
<dbReference type="InterPro" id="IPR001367">
    <property type="entry name" value="Fe_dep_repressor"/>
</dbReference>
<dbReference type="GO" id="GO:0003677">
    <property type="term" value="F:DNA binding"/>
    <property type="evidence" value="ECO:0007669"/>
    <property type="project" value="UniProtKB-KW"/>
</dbReference>
<dbReference type="GO" id="GO:0046983">
    <property type="term" value="F:protein dimerization activity"/>
    <property type="evidence" value="ECO:0007669"/>
    <property type="project" value="InterPro"/>
</dbReference>
<comment type="similarity">
    <text evidence="1">Belongs to the DtxR/MntR family.</text>
</comment>
<keyword evidence="7" id="KW-1185">Reference proteome</keyword>
<organism evidence="6 7">
    <name type="scientific">Methanofervidicoccus abyssi</name>
    <dbReference type="NCBI Taxonomy" id="2082189"/>
    <lineage>
        <taxon>Archaea</taxon>
        <taxon>Methanobacteriati</taxon>
        <taxon>Methanobacteriota</taxon>
        <taxon>Methanomada group</taxon>
        <taxon>Methanococci</taxon>
        <taxon>Methanococcales</taxon>
        <taxon>Methanofervidicoccus</taxon>
    </lineage>
</organism>
<dbReference type="InterPro" id="IPR000835">
    <property type="entry name" value="HTH_MarR-typ"/>
</dbReference>
<evidence type="ECO:0000256" key="1">
    <source>
        <dbReference type="ARBA" id="ARBA00007871"/>
    </source>
</evidence>
<dbReference type="InterPro" id="IPR036388">
    <property type="entry name" value="WH-like_DNA-bd_sf"/>
</dbReference>
<dbReference type="Proteomes" id="UP000290527">
    <property type="component" value="Unassembled WGS sequence"/>
</dbReference>
<dbReference type="InterPro" id="IPR036421">
    <property type="entry name" value="Fe_dep_repressor_sf"/>
</dbReference>
<dbReference type="PANTHER" id="PTHR33238">
    <property type="entry name" value="IRON (METAL) DEPENDENT REPRESSOR, DTXR FAMILY"/>
    <property type="match status" value="1"/>
</dbReference>
<gene>
    <name evidence="6" type="ORF">MHHB_P0767</name>
</gene>
<evidence type="ECO:0000313" key="6">
    <source>
        <dbReference type="EMBL" id="GBF36537.1"/>
    </source>
</evidence>
<dbReference type="GO" id="GO:0046914">
    <property type="term" value="F:transition metal ion binding"/>
    <property type="evidence" value="ECO:0007669"/>
    <property type="project" value="InterPro"/>
</dbReference>
<name>A0A401HQJ1_9EURY</name>
<keyword evidence="4" id="KW-0804">Transcription</keyword>
<feature type="domain" description="HTH dtxR-type" evidence="5">
    <location>
        <begin position="1"/>
        <end position="63"/>
    </location>
</feature>
<dbReference type="RefSeq" id="WP_131007304.1">
    <property type="nucleotide sequence ID" value="NZ_BFAX01000003.1"/>
</dbReference>
<proteinExistence type="inferred from homology"/>
<dbReference type="SMART" id="SM00529">
    <property type="entry name" value="HTH_DTXR"/>
    <property type="match status" value="1"/>
</dbReference>
<dbReference type="InterPro" id="IPR036390">
    <property type="entry name" value="WH_DNA-bd_sf"/>
</dbReference>
<dbReference type="OrthoDB" id="24735at2157"/>